<proteinExistence type="predicted"/>
<gene>
    <name evidence="1" type="ORF">GFSPODELE1_LOCUS10334</name>
</gene>
<accession>A0ABP1E6N4</accession>
<name>A0ABP1E6N4_9APHY</name>
<sequence>MDLFLSPVGLDVDASPKCNAKHVLSFTTWDDSAVSLHSYRCSNCDHVSLASKAFSLQRSDLSGLEKISKLLQTPMLAMTRITHFEISPCSFGWQPKHSLEVWIDLFQSLPEIVELVLRDMDGSNVVCEEIHQALGLVNLNRTLARGKTRPAPNLSHLHVHFTRDNSGVNGPPLFDAFRLEWVISIVEHRRGIEKVEIDVPKKVLFQLKREDRWKTCVKKLEKIMAQPERVVIIAGKNGTIFAD</sequence>
<dbReference type="Proteomes" id="UP001497453">
    <property type="component" value="Chromosome 8"/>
</dbReference>
<reference evidence="2" key="1">
    <citation type="submission" date="2024-04" db="EMBL/GenBank/DDBJ databases">
        <authorList>
            <person name="Shaw F."/>
            <person name="Minotto A."/>
        </authorList>
    </citation>
    <scope>NUCLEOTIDE SEQUENCE [LARGE SCALE GENOMIC DNA]</scope>
</reference>
<keyword evidence="2" id="KW-1185">Reference proteome</keyword>
<protein>
    <submittedName>
        <fullName evidence="1">Uncharacterized protein</fullName>
    </submittedName>
</protein>
<dbReference type="EMBL" id="OZ037951">
    <property type="protein sequence ID" value="CAL1715637.1"/>
    <property type="molecule type" value="Genomic_DNA"/>
</dbReference>
<evidence type="ECO:0000313" key="1">
    <source>
        <dbReference type="EMBL" id="CAL1715637.1"/>
    </source>
</evidence>
<organism evidence="1 2">
    <name type="scientific">Somion occarium</name>
    <dbReference type="NCBI Taxonomy" id="3059160"/>
    <lineage>
        <taxon>Eukaryota</taxon>
        <taxon>Fungi</taxon>
        <taxon>Dikarya</taxon>
        <taxon>Basidiomycota</taxon>
        <taxon>Agaricomycotina</taxon>
        <taxon>Agaricomycetes</taxon>
        <taxon>Polyporales</taxon>
        <taxon>Cerrenaceae</taxon>
        <taxon>Somion</taxon>
    </lineage>
</organism>
<evidence type="ECO:0000313" key="2">
    <source>
        <dbReference type="Proteomes" id="UP001497453"/>
    </source>
</evidence>